<dbReference type="RefSeq" id="WP_004159987.1">
    <property type="nucleotide sequence ID" value="NZ_BAYW01000023.1"/>
</dbReference>
<dbReference type="GeneID" id="97607214"/>
<sequence>MDATNTLILLAVTAWVGQILLGWFQIQNFNRALAALGQTGQVVIGRSGGRFKPRVVLALSLDEEQRVTDNFVMKGVTIFARPANEPKLNGLCLNEIQPQILFPKSAATQQALALAISHKG</sequence>
<proteinExistence type="predicted"/>
<feature type="transmembrane region" description="Helical" evidence="1">
    <location>
        <begin position="6"/>
        <end position="24"/>
    </location>
</feature>
<evidence type="ECO:0000313" key="2">
    <source>
        <dbReference type="EMBL" id="CCO95091.1"/>
    </source>
</evidence>
<keyword evidence="1" id="KW-0472">Membrane</keyword>
<dbReference type="NCBIfam" id="NF007592">
    <property type="entry name" value="PRK10234.1"/>
    <property type="match status" value="1"/>
</dbReference>
<dbReference type="InterPro" id="IPR009693">
    <property type="entry name" value="Glucitol_operon_activator"/>
</dbReference>
<dbReference type="Pfam" id="PF06923">
    <property type="entry name" value="GutM"/>
    <property type="match status" value="1"/>
</dbReference>
<gene>
    <name evidence="2" type="primary">srlM</name>
    <name evidence="2" type="ORF">BN437_3185</name>
</gene>
<evidence type="ECO:0000256" key="1">
    <source>
        <dbReference type="SAM" id="Phobius"/>
    </source>
</evidence>
<organism evidence="2 3">
    <name type="scientific">Erwinia amylovora NBRC 12687 = CFBP 1232</name>
    <dbReference type="NCBI Taxonomy" id="1219359"/>
    <lineage>
        <taxon>Bacteria</taxon>
        <taxon>Pseudomonadati</taxon>
        <taxon>Pseudomonadota</taxon>
        <taxon>Gammaproteobacteria</taxon>
        <taxon>Enterobacterales</taxon>
        <taxon>Erwiniaceae</taxon>
        <taxon>Erwinia</taxon>
    </lineage>
</organism>
<name>A0A831A3T4_ERWAM</name>
<dbReference type="PIRSF" id="PIRSF011474">
    <property type="entry name" value="Glucitol_operon_activator"/>
    <property type="match status" value="1"/>
</dbReference>
<reference evidence="2 3" key="2">
    <citation type="submission" date="2013-04" db="EMBL/GenBank/DDBJ databases">
        <title>Comparative genomics of 12 strains of Erwinia amylovora identifies a pan-genome with a large conserved core and provides insights into host specificity.</title>
        <authorList>
            <person name="Mann R.A."/>
            <person name="Smits T.H.M."/>
            <person name="Buehlmann A."/>
            <person name="Blom J."/>
            <person name="Goesmann A."/>
            <person name="Frey J.E."/>
            <person name="Plummer K.M."/>
            <person name="Beer S.V."/>
            <person name="Luck J."/>
            <person name="Duffy B."/>
            <person name="Rodoni B."/>
        </authorList>
    </citation>
    <scope>NUCLEOTIDE SEQUENCE [LARGE SCALE GENOMIC DNA]</scope>
    <source>
        <strain evidence="3">CFBP 1232</strain>
    </source>
</reference>
<evidence type="ECO:0000313" key="3">
    <source>
        <dbReference type="Proteomes" id="UP000013111"/>
    </source>
</evidence>
<keyword evidence="1" id="KW-1133">Transmembrane helix</keyword>
<dbReference type="AlphaFoldDB" id="A0A831A3T4"/>
<dbReference type="EMBL" id="CAPB01000038">
    <property type="protein sequence ID" value="CCO95091.1"/>
    <property type="molecule type" value="Genomic_DNA"/>
</dbReference>
<accession>A0A831A3T4</accession>
<keyword evidence="1" id="KW-0812">Transmembrane</keyword>
<comment type="caution">
    <text evidence="2">The sequence shown here is derived from an EMBL/GenBank/DDBJ whole genome shotgun (WGS) entry which is preliminary data.</text>
</comment>
<dbReference type="Proteomes" id="UP000013111">
    <property type="component" value="Unassembled WGS sequence"/>
</dbReference>
<reference evidence="2 3" key="1">
    <citation type="submission" date="2012-11" db="EMBL/GenBank/DDBJ databases">
        <authorList>
            <person name="Linke B."/>
        </authorList>
    </citation>
    <scope>NUCLEOTIDE SEQUENCE [LARGE SCALE GENOMIC DNA]</scope>
    <source>
        <strain evidence="3">CFBP 1232</strain>
    </source>
</reference>
<protein>
    <submittedName>
        <fullName evidence="2">Sorbitol operon activator protein</fullName>
    </submittedName>
</protein>